<dbReference type="EMBL" id="CP019875">
    <property type="protein sequence ID" value="AQU88402.1"/>
    <property type="molecule type" value="Genomic_DNA"/>
</dbReference>
<evidence type="ECO:0000256" key="7">
    <source>
        <dbReference type="ARBA" id="ARBA00023136"/>
    </source>
</evidence>
<evidence type="ECO:0000313" key="12">
    <source>
        <dbReference type="Proteomes" id="UP000189683"/>
    </source>
</evidence>
<evidence type="ECO:0000256" key="4">
    <source>
        <dbReference type="ARBA" id="ARBA00022519"/>
    </source>
</evidence>
<dbReference type="InterPro" id="IPR035906">
    <property type="entry name" value="MetI-like_sf"/>
</dbReference>
<dbReference type="EMBL" id="NIRT01000038">
    <property type="protein sequence ID" value="PYD65206.1"/>
    <property type="molecule type" value="Genomic_DNA"/>
</dbReference>
<keyword evidence="7 8" id="KW-0472">Membrane</keyword>
<gene>
    <name evidence="10" type="ORF">B0W47_14110</name>
    <name evidence="11" type="ORF">CDI09_14800</name>
</gene>
<dbReference type="SUPFAM" id="SSF161098">
    <property type="entry name" value="MetI-like"/>
    <property type="match status" value="1"/>
</dbReference>
<evidence type="ECO:0000313" key="10">
    <source>
        <dbReference type="EMBL" id="AQU88402.1"/>
    </source>
</evidence>
<reference evidence="11 13" key="3">
    <citation type="submission" date="2017-06" db="EMBL/GenBank/DDBJ databases">
        <title>A draft genome sequence of Komagataeibacter nataicola LMG 1536.</title>
        <authorList>
            <person name="Skraban J."/>
            <person name="Cleenwerck I."/>
            <person name="Vandamme P."/>
            <person name="Trcek J."/>
        </authorList>
    </citation>
    <scope>NUCLEOTIDE SEQUENCE [LARGE SCALE GENOMIC DNA]</scope>
    <source>
        <strain evidence="11 13">LMG 1536</strain>
    </source>
</reference>
<evidence type="ECO:0000256" key="2">
    <source>
        <dbReference type="ARBA" id="ARBA00022448"/>
    </source>
</evidence>
<dbReference type="PROSITE" id="PS50928">
    <property type="entry name" value="ABC_TM1"/>
    <property type="match status" value="1"/>
</dbReference>
<feature type="transmembrane region" description="Helical" evidence="8">
    <location>
        <begin position="59"/>
        <end position="87"/>
    </location>
</feature>
<dbReference type="PANTHER" id="PTHR43357">
    <property type="entry name" value="INNER MEMBRANE ABC TRANSPORTER PERMEASE PROTEIN YDCV"/>
    <property type="match status" value="1"/>
</dbReference>
<protein>
    <submittedName>
        <fullName evidence="10">Spermidine/putrescine ABC transporter permease</fullName>
    </submittedName>
</protein>
<dbReference type="PANTHER" id="PTHR43357:SF4">
    <property type="entry name" value="INNER MEMBRANE ABC TRANSPORTER PERMEASE PROTEIN YDCV"/>
    <property type="match status" value="1"/>
</dbReference>
<organism evidence="10 12">
    <name type="scientific">Komagataeibacter nataicola</name>
    <dbReference type="NCBI Taxonomy" id="265960"/>
    <lineage>
        <taxon>Bacteria</taxon>
        <taxon>Pseudomonadati</taxon>
        <taxon>Pseudomonadota</taxon>
        <taxon>Alphaproteobacteria</taxon>
        <taxon>Acetobacterales</taxon>
        <taxon>Acetobacteraceae</taxon>
        <taxon>Komagataeibacter</taxon>
    </lineage>
</organism>
<dbReference type="CDD" id="cd06261">
    <property type="entry name" value="TM_PBP2"/>
    <property type="match status" value="1"/>
</dbReference>
<dbReference type="InterPro" id="IPR000515">
    <property type="entry name" value="MetI-like"/>
</dbReference>
<feature type="transmembrane region" description="Helical" evidence="8">
    <location>
        <begin position="99"/>
        <end position="121"/>
    </location>
</feature>
<keyword evidence="13" id="KW-1185">Reference proteome</keyword>
<dbReference type="RefSeq" id="WP_078526910.1">
    <property type="nucleotide sequence ID" value="NZ_CP019875.1"/>
</dbReference>
<dbReference type="GO" id="GO:0005886">
    <property type="term" value="C:plasma membrane"/>
    <property type="evidence" value="ECO:0007669"/>
    <property type="project" value="UniProtKB-SubCell"/>
</dbReference>
<dbReference type="GO" id="GO:0055085">
    <property type="term" value="P:transmembrane transport"/>
    <property type="evidence" value="ECO:0007669"/>
    <property type="project" value="InterPro"/>
</dbReference>
<accession>A0A9N7CC34</accession>
<keyword evidence="6 8" id="KW-1133">Transmembrane helix</keyword>
<feature type="transmembrane region" description="Helical" evidence="8">
    <location>
        <begin position="127"/>
        <end position="148"/>
    </location>
</feature>
<dbReference type="OrthoDB" id="7268769at2"/>
<comment type="similarity">
    <text evidence="8">Belongs to the binding-protein-dependent transport system permease family.</text>
</comment>
<feature type="transmembrane region" description="Helical" evidence="8">
    <location>
        <begin position="189"/>
        <end position="212"/>
    </location>
</feature>
<reference evidence="12" key="1">
    <citation type="submission" date="2017-02" db="EMBL/GenBank/DDBJ databases">
        <title>zhang.</title>
        <authorList>
            <person name="Zhang H."/>
        </authorList>
    </citation>
    <scope>NUCLEOTIDE SEQUENCE [LARGE SCALE GENOMIC DNA]</scope>
    <source>
        <strain evidence="12">RZS01</strain>
    </source>
</reference>
<evidence type="ECO:0000313" key="11">
    <source>
        <dbReference type="EMBL" id="PYD65206.1"/>
    </source>
</evidence>
<dbReference type="PROSITE" id="PS51257">
    <property type="entry name" value="PROKAR_LIPOPROTEIN"/>
    <property type="match status" value="1"/>
</dbReference>
<evidence type="ECO:0000256" key="6">
    <source>
        <dbReference type="ARBA" id="ARBA00022989"/>
    </source>
</evidence>
<keyword evidence="2 8" id="KW-0813">Transport</keyword>
<keyword evidence="5 8" id="KW-0812">Transmembrane</keyword>
<comment type="subcellular location">
    <subcellularLocation>
        <location evidence="1">Cell inner membrane</location>
        <topology evidence="1">Multi-pass membrane protein</topology>
    </subcellularLocation>
    <subcellularLocation>
        <location evidence="8">Cell membrane</location>
        <topology evidence="8">Multi-pass membrane protein</topology>
    </subcellularLocation>
</comment>
<evidence type="ECO:0000313" key="13">
    <source>
        <dbReference type="Proteomes" id="UP000247512"/>
    </source>
</evidence>
<reference evidence="10" key="2">
    <citation type="submission" date="2017-02" db="EMBL/GenBank/DDBJ databases">
        <authorList>
            <person name="Zhang H."/>
        </authorList>
    </citation>
    <scope>NUCLEOTIDE SEQUENCE</scope>
    <source>
        <strain evidence="10">RZS01</strain>
    </source>
</reference>
<evidence type="ECO:0000256" key="1">
    <source>
        <dbReference type="ARBA" id="ARBA00004429"/>
    </source>
</evidence>
<dbReference type="Pfam" id="PF00528">
    <property type="entry name" value="BPD_transp_1"/>
    <property type="match status" value="1"/>
</dbReference>
<feature type="transmembrane region" description="Helical" evidence="8">
    <location>
        <begin position="12"/>
        <end position="39"/>
    </location>
</feature>
<dbReference type="AlphaFoldDB" id="A0A9N7CC34"/>
<evidence type="ECO:0000256" key="8">
    <source>
        <dbReference type="RuleBase" id="RU363032"/>
    </source>
</evidence>
<name>A0A9N7CC34_9PROT</name>
<dbReference type="KEGG" id="kna:B0W47_14110"/>
<evidence type="ECO:0000256" key="3">
    <source>
        <dbReference type="ARBA" id="ARBA00022475"/>
    </source>
</evidence>
<sequence>MNPLARTLVWRGLITALYVFLLAPIIVVACVSFDTRPYLDFPPRSLSLGSYAGVVRNHVFFEAMLTSMLIGAIAATCSVVLGTMASFGLVRGRFRGRAVFAWFFLSPMLAPHIVLAVGLMMTLQPLGLLNTLSGLVLAHIGITLPYTVRIVSMGLSRIDPAWEEAARVHGASGGKVLWHVTLPVLRPNMLAAGMIAFLISFDEAVIALFIAGRHATTLPLAIYEYIQFRTDPQVAALSVIVIVVSLLPIIVIERSISLRRAVGS</sequence>
<feature type="domain" description="ABC transmembrane type-1" evidence="9">
    <location>
        <begin position="64"/>
        <end position="252"/>
    </location>
</feature>
<evidence type="ECO:0000256" key="5">
    <source>
        <dbReference type="ARBA" id="ARBA00022692"/>
    </source>
</evidence>
<proteinExistence type="inferred from homology"/>
<dbReference type="Proteomes" id="UP000247512">
    <property type="component" value="Unassembled WGS sequence"/>
</dbReference>
<evidence type="ECO:0000259" key="9">
    <source>
        <dbReference type="PROSITE" id="PS50928"/>
    </source>
</evidence>
<keyword evidence="4" id="KW-0997">Cell inner membrane</keyword>
<dbReference type="Proteomes" id="UP000189683">
    <property type="component" value="Chromosome"/>
</dbReference>
<feature type="transmembrane region" description="Helical" evidence="8">
    <location>
        <begin position="232"/>
        <end position="252"/>
    </location>
</feature>
<dbReference type="Gene3D" id="1.10.3720.10">
    <property type="entry name" value="MetI-like"/>
    <property type="match status" value="1"/>
</dbReference>
<keyword evidence="3" id="KW-1003">Cell membrane</keyword>